<name>A0A0C3C5C9_PILCF</name>
<dbReference type="InterPro" id="IPR017853">
    <property type="entry name" value="GH"/>
</dbReference>
<keyword evidence="3 4" id="KW-0326">Glycosidase</keyword>
<dbReference type="OrthoDB" id="62120at2759"/>
<organism evidence="7 8">
    <name type="scientific">Piloderma croceum (strain F 1598)</name>
    <dbReference type="NCBI Taxonomy" id="765440"/>
    <lineage>
        <taxon>Eukaryota</taxon>
        <taxon>Fungi</taxon>
        <taxon>Dikarya</taxon>
        <taxon>Basidiomycota</taxon>
        <taxon>Agaricomycotina</taxon>
        <taxon>Agaricomycetes</taxon>
        <taxon>Agaricomycetidae</taxon>
        <taxon>Atheliales</taxon>
        <taxon>Atheliaceae</taxon>
        <taxon>Piloderma</taxon>
    </lineage>
</organism>
<evidence type="ECO:0000256" key="5">
    <source>
        <dbReference type="SAM" id="MobiDB-lite"/>
    </source>
</evidence>
<keyword evidence="2 4" id="KW-0378">Hydrolase</keyword>
<protein>
    <submittedName>
        <fullName evidence="7">Glycoside hydrolase family 5 protein</fullName>
    </submittedName>
</protein>
<dbReference type="GO" id="GO:0009251">
    <property type="term" value="P:glucan catabolic process"/>
    <property type="evidence" value="ECO:0007669"/>
    <property type="project" value="TreeGrafter"/>
</dbReference>
<dbReference type="EMBL" id="KN832986">
    <property type="protein sequence ID" value="KIM84857.1"/>
    <property type="molecule type" value="Genomic_DNA"/>
</dbReference>
<dbReference type="GO" id="GO:0005576">
    <property type="term" value="C:extracellular region"/>
    <property type="evidence" value="ECO:0007669"/>
    <property type="project" value="TreeGrafter"/>
</dbReference>
<dbReference type="SUPFAM" id="SSF51445">
    <property type="entry name" value="(Trans)glycosidases"/>
    <property type="match status" value="1"/>
</dbReference>
<dbReference type="Pfam" id="PF00150">
    <property type="entry name" value="Cellulase"/>
    <property type="match status" value="1"/>
</dbReference>
<feature type="domain" description="Glycoside hydrolase family 5" evidence="6">
    <location>
        <begin position="89"/>
        <end position="334"/>
    </location>
</feature>
<dbReference type="Proteomes" id="UP000054166">
    <property type="component" value="Unassembled WGS sequence"/>
</dbReference>
<reference evidence="7 8" key="1">
    <citation type="submission" date="2014-04" db="EMBL/GenBank/DDBJ databases">
        <authorList>
            <consortium name="DOE Joint Genome Institute"/>
            <person name="Kuo A."/>
            <person name="Tarkka M."/>
            <person name="Buscot F."/>
            <person name="Kohler A."/>
            <person name="Nagy L.G."/>
            <person name="Floudas D."/>
            <person name="Copeland A."/>
            <person name="Barry K.W."/>
            <person name="Cichocki N."/>
            <person name="Veneault-Fourrey C."/>
            <person name="LaButti K."/>
            <person name="Lindquist E.A."/>
            <person name="Lipzen A."/>
            <person name="Lundell T."/>
            <person name="Morin E."/>
            <person name="Murat C."/>
            <person name="Sun H."/>
            <person name="Tunlid A."/>
            <person name="Henrissat B."/>
            <person name="Grigoriev I.V."/>
            <person name="Hibbett D.S."/>
            <person name="Martin F."/>
            <person name="Nordberg H.P."/>
            <person name="Cantor M.N."/>
            <person name="Hua S.X."/>
        </authorList>
    </citation>
    <scope>NUCLEOTIDE SEQUENCE [LARGE SCALE GENOMIC DNA]</scope>
    <source>
        <strain evidence="7 8">F 1598</strain>
    </source>
</reference>
<dbReference type="PANTHER" id="PTHR31297">
    <property type="entry name" value="GLUCAN ENDO-1,6-BETA-GLUCOSIDASE B"/>
    <property type="match status" value="1"/>
</dbReference>
<dbReference type="InParanoid" id="A0A0C3C5C9"/>
<dbReference type="Gene3D" id="3.20.20.80">
    <property type="entry name" value="Glycosidases"/>
    <property type="match status" value="1"/>
</dbReference>
<evidence type="ECO:0000256" key="4">
    <source>
        <dbReference type="RuleBase" id="RU361153"/>
    </source>
</evidence>
<feature type="compositionally biased region" description="Polar residues" evidence="5">
    <location>
        <begin position="18"/>
        <end position="38"/>
    </location>
</feature>
<dbReference type="HOGENOM" id="CLU_004624_0_2_1"/>
<dbReference type="InterPro" id="IPR001547">
    <property type="entry name" value="Glyco_hydro_5"/>
</dbReference>
<dbReference type="AlphaFoldDB" id="A0A0C3C5C9"/>
<evidence type="ECO:0000256" key="3">
    <source>
        <dbReference type="ARBA" id="ARBA00023295"/>
    </source>
</evidence>
<dbReference type="FunCoup" id="A0A0C3C5C9">
    <property type="interactions" value="25"/>
</dbReference>
<comment type="similarity">
    <text evidence="1 4">Belongs to the glycosyl hydrolase 5 (cellulase A) family.</text>
</comment>
<feature type="region of interest" description="Disordered" evidence="5">
    <location>
        <begin position="1"/>
        <end position="38"/>
    </location>
</feature>
<dbReference type="PANTHER" id="PTHR31297:SF42">
    <property type="entry name" value="GLYCOSIDE HYDROLASE FAMILY 5 DOMAIN-CONTAINING PROTEIN"/>
    <property type="match status" value="1"/>
</dbReference>
<evidence type="ECO:0000259" key="6">
    <source>
        <dbReference type="Pfam" id="PF00150"/>
    </source>
</evidence>
<evidence type="ECO:0000256" key="1">
    <source>
        <dbReference type="ARBA" id="ARBA00005641"/>
    </source>
</evidence>
<evidence type="ECO:0000313" key="8">
    <source>
        <dbReference type="Proteomes" id="UP000054166"/>
    </source>
</evidence>
<dbReference type="GO" id="GO:0009986">
    <property type="term" value="C:cell surface"/>
    <property type="evidence" value="ECO:0007669"/>
    <property type="project" value="TreeGrafter"/>
</dbReference>
<sequence length="441" mass="48756">MPSRNISNGGLGHAGPSVTGTSTASSPSNTTGSVSPQTATFAYGTDPVRGVNLGGWFVLEPWITPSIFENTNNTSIIDEYTFGQMQDPNVALQTLTNHWETWITEADFIAMQAAGLNHVRIPVGYWSVPLKSSDTNYTTSVAPYTPGAWPYILQAIYWARNHSIHVIIDLHGAPGSQNGYDNSGQRMPDPLWATNPANVSRTLDVIKYLATNLGEIVDVIELLNEPAGFEGNDFAYVIRQYWNDGYQAVRNTAGGGVKVMIGNAFLNFSTWTDFLTYPSAQGVIMDYHEYQIFSNAELSRTLNEHISFACTISSTLTSFASSNLYTILGEWSNAPTDCAQWLNGRGVGARWDGTWYNNNQVFGSCTNWTGDSSGFSDDYKTFLREYWEVQVDVGESVQGWIFWTWKAENADEWSYQKGLAGGWIPQNPTERLYPNLCAGSS</sequence>
<evidence type="ECO:0000256" key="2">
    <source>
        <dbReference type="ARBA" id="ARBA00022801"/>
    </source>
</evidence>
<keyword evidence="8" id="KW-1185">Reference proteome</keyword>
<accession>A0A0C3C5C9</accession>
<dbReference type="InterPro" id="IPR050386">
    <property type="entry name" value="Glycosyl_hydrolase_5"/>
</dbReference>
<evidence type="ECO:0000313" key="7">
    <source>
        <dbReference type="EMBL" id="KIM84857.1"/>
    </source>
</evidence>
<dbReference type="STRING" id="765440.A0A0C3C5C9"/>
<dbReference type="GO" id="GO:0008422">
    <property type="term" value="F:beta-glucosidase activity"/>
    <property type="evidence" value="ECO:0007669"/>
    <property type="project" value="TreeGrafter"/>
</dbReference>
<gene>
    <name evidence="7" type="ORF">PILCRDRAFT_5895</name>
</gene>
<reference evidence="8" key="2">
    <citation type="submission" date="2015-01" db="EMBL/GenBank/DDBJ databases">
        <title>Evolutionary Origins and Diversification of the Mycorrhizal Mutualists.</title>
        <authorList>
            <consortium name="DOE Joint Genome Institute"/>
            <consortium name="Mycorrhizal Genomics Consortium"/>
            <person name="Kohler A."/>
            <person name="Kuo A."/>
            <person name="Nagy L.G."/>
            <person name="Floudas D."/>
            <person name="Copeland A."/>
            <person name="Barry K.W."/>
            <person name="Cichocki N."/>
            <person name="Veneault-Fourrey C."/>
            <person name="LaButti K."/>
            <person name="Lindquist E.A."/>
            <person name="Lipzen A."/>
            <person name="Lundell T."/>
            <person name="Morin E."/>
            <person name="Murat C."/>
            <person name="Riley R."/>
            <person name="Ohm R."/>
            <person name="Sun H."/>
            <person name="Tunlid A."/>
            <person name="Henrissat B."/>
            <person name="Grigoriev I.V."/>
            <person name="Hibbett D.S."/>
            <person name="Martin F."/>
        </authorList>
    </citation>
    <scope>NUCLEOTIDE SEQUENCE [LARGE SCALE GENOMIC DNA]</scope>
    <source>
        <strain evidence="8">F 1598</strain>
    </source>
</reference>
<proteinExistence type="inferred from homology"/>